<dbReference type="CDD" id="cd00067">
    <property type="entry name" value="GAL4"/>
    <property type="match status" value="1"/>
</dbReference>
<dbReference type="RefSeq" id="XP_033443143.1">
    <property type="nucleotide sequence ID" value="XM_033594370.1"/>
</dbReference>
<keyword evidence="2" id="KW-0805">Transcription regulation</keyword>
<dbReference type="GO" id="GO:0000435">
    <property type="term" value="P:positive regulation of transcription from RNA polymerase II promoter by galactose"/>
    <property type="evidence" value="ECO:0007669"/>
    <property type="project" value="TreeGrafter"/>
</dbReference>
<dbReference type="Gene3D" id="4.10.240.10">
    <property type="entry name" value="Zn(2)-C6 fungal-type DNA-binding domain"/>
    <property type="match status" value="1"/>
</dbReference>
<keyword evidence="1" id="KW-0479">Metal-binding</keyword>
<feature type="compositionally biased region" description="Low complexity" evidence="6">
    <location>
        <begin position="100"/>
        <end position="117"/>
    </location>
</feature>
<protein>
    <recommendedName>
        <fullName evidence="8">Zn(2)-C6 fungal-type domain-containing protein</fullName>
    </recommendedName>
</protein>
<dbReference type="PANTHER" id="PTHR47424:SF3">
    <property type="entry name" value="REGULATORY PROTEIN GAL4"/>
    <property type="match status" value="1"/>
</dbReference>
<keyword evidence="7" id="KW-0812">Transmembrane</keyword>
<dbReference type="InterPro" id="IPR036864">
    <property type="entry name" value="Zn2-C6_fun-type_DNA-bd_sf"/>
</dbReference>
<dbReference type="GO" id="GO:0005634">
    <property type="term" value="C:nucleus"/>
    <property type="evidence" value="ECO:0007669"/>
    <property type="project" value="TreeGrafter"/>
</dbReference>
<dbReference type="GO" id="GO:0008270">
    <property type="term" value="F:zinc ion binding"/>
    <property type="evidence" value="ECO:0007669"/>
    <property type="project" value="InterPro"/>
</dbReference>
<dbReference type="PANTHER" id="PTHR47424">
    <property type="entry name" value="REGULATORY PROTEIN GAL4"/>
    <property type="match status" value="1"/>
</dbReference>
<keyword evidence="5" id="KW-0539">Nucleus</keyword>
<evidence type="ECO:0000256" key="7">
    <source>
        <dbReference type="SAM" id="Phobius"/>
    </source>
</evidence>
<organism evidence="9 10">
    <name type="scientific">Didymella exigua CBS 183.55</name>
    <dbReference type="NCBI Taxonomy" id="1150837"/>
    <lineage>
        <taxon>Eukaryota</taxon>
        <taxon>Fungi</taxon>
        <taxon>Dikarya</taxon>
        <taxon>Ascomycota</taxon>
        <taxon>Pezizomycotina</taxon>
        <taxon>Dothideomycetes</taxon>
        <taxon>Pleosporomycetidae</taxon>
        <taxon>Pleosporales</taxon>
        <taxon>Pleosporineae</taxon>
        <taxon>Didymellaceae</taxon>
        <taxon>Didymella</taxon>
    </lineage>
</organism>
<evidence type="ECO:0000256" key="1">
    <source>
        <dbReference type="ARBA" id="ARBA00022723"/>
    </source>
</evidence>
<keyword evidence="7" id="KW-1133">Transmembrane helix</keyword>
<evidence type="ECO:0000256" key="5">
    <source>
        <dbReference type="ARBA" id="ARBA00023242"/>
    </source>
</evidence>
<dbReference type="Proteomes" id="UP000800082">
    <property type="component" value="Unassembled WGS sequence"/>
</dbReference>
<keyword evidence="4" id="KW-0804">Transcription</keyword>
<dbReference type="InterPro" id="IPR007219">
    <property type="entry name" value="XnlR_reg_dom"/>
</dbReference>
<evidence type="ECO:0000256" key="2">
    <source>
        <dbReference type="ARBA" id="ARBA00023015"/>
    </source>
</evidence>
<keyword evidence="3" id="KW-0238">DNA-binding</keyword>
<proteinExistence type="predicted"/>
<evidence type="ECO:0000256" key="4">
    <source>
        <dbReference type="ARBA" id="ARBA00023163"/>
    </source>
</evidence>
<keyword evidence="10" id="KW-1185">Reference proteome</keyword>
<dbReference type="CDD" id="cd12148">
    <property type="entry name" value="fungal_TF_MHR"/>
    <property type="match status" value="1"/>
</dbReference>
<dbReference type="InterPro" id="IPR001138">
    <property type="entry name" value="Zn2Cys6_DnaBD"/>
</dbReference>
<dbReference type="EMBL" id="ML979013">
    <property type="protein sequence ID" value="KAF1922890.1"/>
    <property type="molecule type" value="Genomic_DNA"/>
</dbReference>
<dbReference type="SMART" id="SM00906">
    <property type="entry name" value="Fungal_trans"/>
    <property type="match status" value="1"/>
</dbReference>
<dbReference type="InterPro" id="IPR051127">
    <property type="entry name" value="Fungal_SecMet_Regulators"/>
</dbReference>
<evidence type="ECO:0000313" key="10">
    <source>
        <dbReference type="Proteomes" id="UP000800082"/>
    </source>
</evidence>
<dbReference type="AlphaFoldDB" id="A0A6A5R6P1"/>
<evidence type="ECO:0000259" key="8">
    <source>
        <dbReference type="PROSITE" id="PS50048"/>
    </source>
</evidence>
<keyword evidence="7" id="KW-0472">Membrane</keyword>
<feature type="region of interest" description="Disordered" evidence="6">
    <location>
        <begin position="100"/>
        <end position="129"/>
    </location>
</feature>
<dbReference type="Pfam" id="PF04082">
    <property type="entry name" value="Fungal_trans"/>
    <property type="match status" value="1"/>
</dbReference>
<gene>
    <name evidence="9" type="ORF">M421DRAFT_426386</name>
</gene>
<evidence type="ECO:0000256" key="3">
    <source>
        <dbReference type="ARBA" id="ARBA00023125"/>
    </source>
</evidence>
<dbReference type="GO" id="GO:0006351">
    <property type="term" value="P:DNA-templated transcription"/>
    <property type="evidence" value="ECO:0007669"/>
    <property type="project" value="InterPro"/>
</dbReference>
<dbReference type="PROSITE" id="PS50048">
    <property type="entry name" value="ZN2_CY6_FUNGAL_2"/>
    <property type="match status" value="1"/>
</dbReference>
<dbReference type="PROSITE" id="PS00463">
    <property type="entry name" value="ZN2_CY6_FUNGAL_1"/>
    <property type="match status" value="1"/>
</dbReference>
<accession>A0A6A5R6P1</accession>
<dbReference type="GO" id="GO:0000978">
    <property type="term" value="F:RNA polymerase II cis-regulatory region sequence-specific DNA binding"/>
    <property type="evidence" value="ECO:0007669"/>
    <property type="project" value="TreeGrafter"/>
</dbReference>
<dbReference type="GO" id="GO:0000981">
    <property type="term" value="F:DNA-binding transcription factor activity, RNA polymerase II-specific"/>
    <property type="evidence" value="ECO:0007669"/>
    <property type="project" value="InterPro"/>
</dbReference>
<sequence length="743" mass="82241">MADGPSASVHIASTVPVTAASHTGPTEAKRRRIALACVACRKRKSRCDGASPSCTLCRDFGYECHYTGAAASSRITVEKSYISTLEARVDRVEQWIARQESQAQRQQRSKQISSPQSNGLSPFDEDEGVRNKAGEEGFVDAMGVITFASEEETAYFGPSSNVAFLRYIARGIANKSSQPWSPSFPGRNRASDHGFASICRSGLPSPSDRRMASHINLFELPAPEDTRRLINAFFVDTATLFPYLHRETFLNAYTAVGDNNWTKVRRTWLGLLNMVLALATSAVVDSRVSAPNRMAASDIFYRRAVDLCRERMMRGATLEIVQCSLLMGQYLQGTHDSVQAWVVHGIAVKAAYALGLHCNHAPDDISPLEREVRKRTWFGCVVLDRTLSMTFGRPPSIPESFVRIEAPKPYHLVVPGLEEDPNEFLTVGFFNATINLYRIMSQVIDSLYSQNIGCDTIETNDTILRLFQLEQELSKWKQSVIPELTVLSVDDPMNLTSANAFGSSTFLKTRFSNILTLRYLNLRLLLHRPILNKILNQDASDLTAAHEGLLLQQVGQNSLQTCMKSAHLIIATVKEAVSGSSAEGSLLGAWWFTLYYIFNASLVIIVSFLGHLNLGAEMRSSYFTADSVFATLQQAISTMKALDNDNHTIDRCCYYLEQLVLVCANICDYHGYSSLTMPAGIAIQHDVQVNGGATSLMPHNQDLDFGQFLLESDFDFVAGHLNTRLGEEVTSGADMLQNEGRSL</sequence>
<feature type="domain" description="Zn(2)-C6 fungal-type" evidence="8">
    <location>
        <begin position="36"/>
        <end position="66"/>
    </location>
</feature>
<dbReference type="Pfam" id="PF00172">
    <property type="entry name" value="Zn_clus"/>
    <property type="match status" value="1"/>
</dbReference>
<dbReference type="SMART" id="SM00066">
    <property type="entry name" value="GAL4"/>
    <property type="match status" value="1"/>
</dbReference>
<evidence type="ECO:0000256" key="6">
    <source>
        <dbReference type="SAM" id="MobiDB-lite"/>
    </source>
</evidence>
<dbReference type="GeneID" id="54352038"/>
<reference evidence="9" key="1">
    <citation type="journal article" date="2020" name="Stud. Mycol.">
        <title>101 Dothideomycetes genomes: a test case for predicting lifestyles and emergence of pathogens.</title>
        <authorList>
            <person name="Haridas S."/>
            <person name="Albert R."/>
            <person name="Binder M."/>
            <person name="Bloem J."/>
            <person name="Labutti K."/>
            <person name="Salamov A."/>
            <person name="Andreopoulos B."/>
            <person name="Baker S."/>
            <person name="Barry K."/>
            <person name="Bills G."/>
            <person name="Bluhm B."/>
            <person name="Cannon C."/>
            <person name="Castanera R."/>
            <person name="Culley D."/>
            <person name="Daum C."/>
            <person name="Ezra D."/>
            <person name="Gonzalez J."/>
            <person name="Henrissat B."/>
            <person name="Kuo A."/>
            <person name="Liang C."/>
            <person name="Lipzen A."/>
            <person name="Lutzoni F."/>
            <person name="Magnuson J."/>
            <person name="Mondo S."/>
            <person name="Nolan M."/>
            <person name="Ohm R."/>
            <person name="Pangilinan J."/>
            <person name="Park H.-J."/>
            <person name="Ramirez L."/>
            <person name="Alfaro M."/>
            <person name="Sun H."/>
            <person name="Tritt A."/>
            <person name="Yoshinaga Y."/>
            <person name="Zwiers L.-H."/>
            <person name="Turgeon B."/>
            <person name="Goodwin S."/>
            <person name="Spatafora J."/>
            <person name="Crous P."/>
            <person name="Grigoriev I."/>
        </authorList>
    </citation>
    <scope>NUCLEOTIDE SEQUENCE</scope>
    <source>
        <strain evidence="9">CBS 183.55</strain>
    </source>
</reference>
<name>A0A6A5R6P1_9PLEO</name>
<dbReference type="SUPFAM" id="SSF57701">
    <property type="entry name" value="Zn2/Cys6 DNA-binding domain"/>
    <property type="match status" value="1"/>
</dbReference>
<dbReference type="OrthoDB" id="3364175at2759"/>
<evidence type="ECO:0000313" key="9">
    <source>
        <dbReference type="EMBL" id="KAF1922890.1"/>
    </source>
</evidence>
<feature type="transmembrane region" description="Helical" evidence="7">
    <location>
        <begin position="589"/>
        <end position="612"/>
    </location>
</feature>